<proteinExistence type="predicted"/>
<organism evidence="1 2">
    <name type="scientific">Diphasiastrum complanatum</name>
    <name type="common">Issler's clubmoss</name>
    <name type="synonym">Lycopodium complanatum</name>
    <dbReference type="NCBI Taxonomy" id="34168"/>
    <lineage>
        <taxon>Eukaryota</taxon>
        <taxon>Viridiplantae</taxon>
        <taxon>Streptophyta</taxon>
        <taxon>Embryophyta</taxon>
        <taxon>Tracheophyta</taxon>
        <taxon>Lycopodiopsida</taxon>
        <taxon>Lycopodiales</taxon>
        <taxon>Lycopodiaceae</taxon>
        <taxon>Lycopodioideae</taxon>
        <taxon>Diphasiastrum</taxon>
    </lineage>
</organism>
<dbReference type="EMBL" id="CM055092">
    <property type="protein sequence ID" value="KAJ7569667.1"/>
    <property type="molecule type" value="Genomic_DNA"/>
</dbReference>
<evidence type="ECO:0000313" key="1">
    <source>
        <dbReference type="EMBL" id="KAJ7569667.1"/>
    </source>
</evidence>
<keyword evidence="2" id="KW-1185">Reference proteome</keyword>
<sequence length="325" mass="36268">MDILNNIESSVGNKHLLLYIMWDLADDVSLVIVVVDVNPYFWVEKANASTGTSDIDFEQFLQHVLAFMNAILLLNHMNYLAVIATGSDSCSFLYESLAGESVSDGEGKPPSKRMNKHHTPSAKIVRGLKDFVSKELAFKTERKDNGKRYSLLSGSLSMALCYVQRILRQDPPHPHPRILCFQGSPDASQQYIAVMNAIFSAQRLMVPIDSCMVGSQHSAFLQQAAHITGGIYMKPPHPEGLFEYLMMVFATDLHSRRFLQLPRPTGVDFRASCFCHKKTIDTGFVCSVCLSIFCKHHKECSTCGASFSQNKSSFVTGQKRKLSTN</sequence>
<reference evidence="2" key="1">
    <citation type="journal article" date="2024" name="Proc. Natl. Acad. Sci. U.S.A.">
        <title>Extraordinary preservation of gene collinearity over three hundred million years revealed in homosporous lycophytes.</title>
        <authorList>
            <person name="Li C."/>
            <person name="Wickell D."/>
            <person name="Kuo L.Y."/>
            <person name="Chen X."/>
            <person name="Nie B."/>
            <person name="Liao X."/>
            <person name="Peng D."/>
            <person name="Ji J."/>
            <person name="Jenkins J."/>
            <person name="Williams M."/>
            <person name="Shu S."/>
            <person name="Plott C."/>
            <person name="Barry K."/>
            <person name="Rajasekar S."/>
            <person name="Grimwood J."/>
            <person name="Han X."/>
            <person name="Sun S."/>
            <person name="Hou Z."/>
            <person name="He W."/>
            <person name="Dai G."/>
            <person name="Sun C."/>
            <person name="Schmutz J."/>
            <person name="Leebens-Mack J.H."/>
            <person name="Li F.W."/>
            <person name="Wang L."/>
        </authorList>
    </citation>
    <scope>NUCLEOTIDE SEQUENCE [LARGE SCALE GENOMIC DNA]</scope>
    <source>
        <strain evidence="2">cv. PW_Plant_1</strain>
    </source>
</reference>
<dbReference type="Proteomes" id="UP001162992">
    <property type="component" value="Chromosome 1"/>
</dbReference>
<name>A0ACC2ET22_DIPCM</name>
<protein>
    <submittedName>
        <fullName evidence="1">Uncharacterized protein</fullName>
    </submittedName>
</protein>
<accession>A0ACC2ET22</accession>
<comment type="caution">
    <text evidence="1">The sequence shown here is derived from an EMBL/GenBank/DDBJ whole genome shotgun (WGS) entry which is preliminary data.</text>
</comment>
<evidence type="ECO:0000313" key="2">
    <source>
        <dbReference type="Proteomes" id="UP001162992"/>
    </source>
</evidence>
<gene>
    <name evidence="1" type="ORF">O6H91_01G088200</name>
</gene>